<keyword evidence="3" id="KW-0680">Restriction system</keyword>
<organism evidence="6 7">
    <name type="scientific">Ferrimonas marina</name>
    <dbReference type="NCBI Taxonomy" id="299255"/>
    <lineage>
        <taxon>Bacteria</taxon>
        <taxon>Pseudomonadati</taxon>
        <taxon>Pseudomonadota</taxon>
        <taxon>Gammaproteobacteria</taxon>
        <taxon>Alteromonadales</taxon>
        <taxon>Ferrimonadaceae</taxon>
        <taxon>Ferrimonas</taxon>
    </lineage>
</organism>
<dbReference type="STRING" id="299255.SAMN02745129_2303"/>
<feature type="active site" evidence="5">
    <location>
        <position position="224"/>
    </location>
</feature>
<evidence type="ECO:0000256" key="3">
    <source>
        <dbReference type="ARBA" id="ARBA00022747"/>
    </source>
</evidence>
<dbReference type="Proteomes" id="UP000184268">
    <property type="component" value="Unassembled WGS sequence"/>
</dbReference>
<evidence type="ECO:0000256" key="1">
    <source>
        <dbReference type="ARBA" id="ARBA00022603"/>
    </source>
</evidence>
<evidence type="ECO:0000256" key="4">
    <source>
        <dbReference type="ARBA" id="ARBA00047422"/>
    </source>
</evidence>
<evidence type="ECO:0000313" key="7">
    <source>
        <dbReference type="Proteomes" id="UP000184268"/>
    </source>
</evidence>
<dbReference type="GO" id="GO:0009307">
    <property type="term" value="P:DNA restriction-modification system"/>
    <property type="evidence" value="ECO:0007669"/>
    <property type="project" value="UniProtKB-KW"/>
</dbReference>
<proteinExistence type="inferred from homology"/>
<protein>
    <submittedName>
        <fullName evidence="6">DNA (Cytosine-5)-methyltransferase 1</fullName>
    </submittedName>
</protein>
<evidence type="ECO:0000313" key="6">
    <source>
        <dbReference type="EMBL" id="SHH55045.1"/>
    </source>
</evidence>
<dbReference type="InterPro" id="IPR001525">
    <property type="entry name" value="C5_MeTfrase"/>
</dbReference>
<dbReference type="RefSeq" id="WP_067655905.1">
    <property type="nucleotide sequence ID" value="NZ_FQXG01000003.1"/>
</dbReference>
<evidence type="ECO:0000256" key="5">
    <source>
        <dbReference type="PROSITE-ProRule" id="PRU01016"/>
    </source>
</evidence>
<dbReference type="SUPFAM" id="SSF53335">
    <property type="entry name" value="S-adenosyl-L-methionine-dependent methyltransferases"/>
    <property type="match status" value="1"/>
</dbReference>
<comment type="catalytic activity">
    <reaction evidence="4">
        <text>a 2'-deoxycytidine in DNA + S-adenosyl-L-methionine = a 5-methyl-2'-deoxycytidine in DNA + S-adenosyl-L-homocysteine + H(+)</text>
        <dbReference type="Rhea" id="RHEA:13681"/>
        <dbReference type="Rhea" id="RHEA-COMP:11369"/>
        <dbReference type="Rhea" id="RHEA-COMP:11370"/>
        <dbReference type="ChEBI" id="CHEBI:15378"/>
        <dbReference type="ChEBI" id="CHEBI:57856"/>
        <dbReference type="ChEBI" id="CHEBI:59789"/>
        <dbReference type="ChEBI" id="CHEBI:85452"/>
        <dbReference type="ChEBI" id="CHEBI:85454"/>
        <dbReference type="EC" id="2.1.1.37"/>
    </reaction>
</comment>
<dbReference type="Pfam" id="PF00145">
    <property type="entry name" value="DNA_methylase"/>
    <property type="match status" value="1"/>
</dbReference>
<dbReference type="GO" id="GO:0003886">
    <property type="term" value="F:DNA (cytosine-5-)-methyltransferase activity"/>
    <property type="evidence" value="ECO:0007669"/>
    <property type="project" value="UniProtKB-EC"/>
</dbReference>
<reference evidence="6 7" key="1">
    <citation type="submission" date="2016-11" db="EMBL/GenBank/DDBJ databases">
        <authorList>
            <person name="Jaros S."/>
            <person name="Januszkiewicz K."/>
            <person name="Wedrychowicz H."/>
        </authorList>
    </citation>
    <scope>NUCLEOTIDE SEQUENCE [LARGE SCALE GENOMIC DNA]</scope>
    <source>
        <strain evidence="6 7">DSM 16917</strain>
    </source>
</reference>
<keyword evidence="7" id="KW-1185">Reference proteome</keyword>
<dbReference type="AlphaFoldDB" id="A0A1M5TW32"/>
<sequence>MKLLQLKPINTVERRNKANPDLPPKVENRVWLEGHRLGLVTSPGAPYTITENAAKGEILLDFTCDAGEFTVSKRKTARGLVPLIEISEMRCPTLKDVPEGSNIRIFHSEKGILIRLNVDGIAQKQKEREERLLHKLQNGLPLEKGSVFAGGGTKDFCGDKGFKRAGLASVIRVAIDFDANAVENLAQNCPHLFDERSMLIEGDLAALNFDSELKLDYASITPSCTDASIAGKSKKGLKGESEQTAHLVYFYTRFVEQTNPAIIMMENVRGFANEASFHVFCAVMRHMGYNMQRRDINANAEGFSLEGRERMYVMFTSAGLGQVLDLNDIVPLWTPAQNVADILDDVPLDHRSWGNKSYLFEKEKRDAAKGNSFAMQIYRGPESKLSTLRAQYHKGGSSDPLYAHPTEPDTYRLFNQFEQCRAKEIDPALVDNVPFTGATQILGNGLIGHISESWYYHLALQLKKIAVSPNARIAA</sequence>
<dbReference type="InterPro" id="IPR029063">
    <property type="entry name" value="SAM-dependent_MTases_sf"/>
</dbReference>
<dbReference type="GO" id="GO:0032259">
    <property type="term" value="P:methylation"/>
    <property type="evidence" value="ECO:0007669"/>
    <property type="project" value="UniProtKB-KW"/>
</dbReference>
<dbReference type="PROSITE" id="PS51679">
    <property type="entry name" value="SAM_MT_C5"/>
    <property type="match status" value="1"/>
</dbReference>
<dbReference type="OrthoDB" id="5288620at2"/>
<dbReference type="EMBL" id="FQXG01000003">
    <property type="protein sequence ID" value="SHH55045.1"/>
    <property type="molecule type" value="Genomic_DNA"/>
</dbReference>
<gene>
    <name evidence="6" type="ORF">SAMN02745129_2303</name>
</gene>
<evidence type="ECO:0000256" key="2">
    <source>
        <dbReference type="ARBA" id="ARBA00022679"/>
    </source>
</evidence>
<keyword evidence="5" id="KW-0949">S-adenosyl-L-methionine</keyword>
<name>A0A1M5TW32_9GAMM</name>
<dbReference type="Gene3D" id="3.40.50.150">
    <property type="entry name" value="Vaccinia Virus protein VP39"/>
    <property type="match status" value="1"/>
</dbReference>
<accession>A0A1M5TW32</accession>
<keyword evidence="2 5" id="KW-0808">Transferase</keyword>
<comment type="similarity">
    <text evidence="5">Belongs to the class I-like SAM-binding methyltransferase superfamily. C5-methyltransferase family.</text>
</comment>
<keyword evidence="1 5" id="KW-0489">Methyltransferase</keyword>